<keyword evidence="1" id="KW-0175">Coiled coil</keyword>
<reference evidence="2 3" key="1">
    <citation type="journal article" date="2013" name="Curr. Biol.">
        <title>The Genome of the Foraminiferan Reticulomyxa filosa.</title>
        <authorList>
            <person name="Glockner G."/>
            <person name="Hulsmann N."/>
            <person name="Schleicher M."/>
            <person name="Noegel A.A."/>
            <person name="Eichinger L."/>
            <person name="Gallinger C."/>
            <person name="Pawlowski J."/>
            <person name="Sierra R."/>
            <person name="Euteneuer U."/>
            <person name="Pillet L."/>
            <person name="Moustafa A."/>
            <person name="Platzer M."/>
            <person name="Groth M."/>
            <person name="Szafranski K."/>
            <person name="Schliwa M."/>
        </authorList>
    </citation>
    <scope>NUCLEOTIDE SEQUENCE [LARGE SCALE GENOMIC DNA]</scope>
</reference>
<keyword evidence="3" id="KW-1185">Reference proteome</keyword>
<feature type="coiled-coil region" evidence="1">
    <location>
        <begin position="20"/>
        <end position="65"/>
    </location>
</feature>
<protein>
    <submittedName>
        <fullName evidence="2">Uncharacterized protein</fullName>
    </submittedName>
</protein>
<proteinExistence type="predicted"/>
<accession>X6ME72</accession>
<sequence length="71" mass="8594">MISKMILYKRKIVDEMDSFVQQKCKEIDEVIDQLEQKESQMKRWHAKLNQAMENANLDIEERKKEIVNLIQ</sequence>
<dbReference type="EMBL" id="ASPP01021641">
    <property type="protein sequence ID" value="ETO12204.1"/>
    <property type="molecule type" value="Genomic_DNA"/>
</dbReference>
<name>X6ME72_RETFI</name>
<dbReference type="AlphaFoldDB" id="X6ME72"/>
<evidence type="ECO:0000313" key="3">
    <source>
        <dbReference type="Proteomes" id="UP000023152"/>
    </source>
</evidence>
<comment type="caution">
    <text evidence="2">The sequence shown here is derived from an EMBL/GenBank/DDBJ whole genome shotgun (WGS) entry which is preliminary data.</text>
</comment>
<organism evidence="2 3">
    <name type="scientific">Reticulomyxa filosa</name>
    <dbReference type="NCBI Taxonomy" id="46433"/>
    <lineage>
        <taxon>Eukaryota</taxon>
        <taxon>Sar</taxon>
        <taxon>Rhizaria</taxon>
        <taxon>Retaria</taxon>
        <taxon>Foraminifera</taxon>
        <taxon>Monothalamids</taxon>
        <taxon>Reticulomyxidae</taxon>
        <taxon>Reticulomyxa</taxon>
    </lineage>
</organism>
<dbReference type="Proteomes" id="UP000023152">
    <property type="component" value="Unassembled WGS sequence"/>
</dbReference>
<evidence type="ECO:0000256" key="1">
    <source>
        <dbReference type="SAM" id="Coils"/>
    </source>
</evidence>
<evidence type="ECO:0000313" key="2">
    <source>
        <dbReference type="EMBL" id="ETO12204.1"/>
    </source>
</evidence>
<gene>
    <name evidence="2" type="ORF">RFI_25172</name>
</gene>